<keyword evidence="1" id="KW-0472">Membrane</keyword>
<sequence length="81" mass="9098">MKEVLYLDTMITPKIINVIYWLALLFVIVGGLFMVFFGSFWAGLGIIVGGSIGTRIYCEIMIILFKIYESLRVIADNSSAK</sequence>
<dbReference type="AlphaFoldDB" id="A0A5C8Z985"/>
<keyword evidence="3" id="KW-1185">Reference proteome</keyword>
<dbReference type="InterPro" id="IPR025557">
    <property type="entry name" value="DUF4282"/>
</dbReference>
<proteinExistence type="predicted"/>
<evidence type="ECO:0000313" key="3">
    <source>
        <dbReference type="Proteomes" id="UP000321764"/>
    </source>
</evidence>
<dbReference type="Proteomes" id="UP000321764">
    <property type="component" value="Unassembled WGS sequence"/>
</dbReference>
<dbReference type="RefSeq" id="WP_147713110.1">
    <property type="nucleotide sequence ID" value="NZ_VKAD01000001.1"/>
</dbReference>
<reference evidence="2 3" key="1">
    <citation type="submission" date="2019-07" db="EMBL/GenBank/DDBJ databases">
        <title>Reinekea sp. strain SSH23 genome sequencing and assembly.</title>
        <authorList>
            <person name="Kim I."/>
        </authorList>
    </citation>
    <scope>NUCLEOTIDE SEQUENCE [LARGE SCALE GENOMIC DNA]</scope>
    <source>
        <strain evidence="2 3">SSH23</strain>
    </source>
</reference>
<feature type="transmembrane region" description="Helical" evidence="1">
    <location>
        <begin position="43"/>
        <end position="65"/>
    </location>
</feature>
<accession>A0A5C8Z985</accession>
<gene>
    <name evidence="2" type="ORF">FME95_03895</name>
</gene>
<dbReference type="EMBL" id="VKAD01000001">
    <property type="protein sequence ID" value="TXR53711.1"/>
    <property type="molecule type" value="Genomic_DNA"/>
</dbReference>
<comment type="caution">
    <text evidence="2">The sequence shown here is derived from an EMBL/GenBank/DDBJ whole genome shotgun (WGS) entry which is preliminary data.</text>
</comment>
<protein>
    <submittedName>
        <fullName evidence="2">DUF4282 domain-containing protein</fullName>
    </submittedName>
</protein>
<keyword evidence="1" id="KW-1133">Transmembrane helix</keyword>
<keyword evidence="1" id="KW-0812">Transmembrane</keyword>
<feature type="transmembrane region" description="Helical" evidence="1">
    <location>
        <begin position="18"/>
        <end position="37"/>
    </location>
</feature>
<dbReference type="OrthoDB" id="280522at2"/>
<evidence type="ECO:0000256" key="1">
    <source>
        <dbReference type="SAM" id="Phobius"/>
    </source>
</evidence>
<dbReference type="Pfam" id="PF14110">
    <property type="entry name" value="DUF4282"/>
    <property type="match status" value="1"/>
</dbReference>
<evidence type="ECO:0000313" key="2">
    <source>
        <dbReference type="EMBL" id="TXR53711.1"/>
    </source>
</evidence>
<organism evidence="2 3">
    <name type="scientific">Reinekea thalattae</name>
    <dbReference type="NCBI Taxonomy" id="2593301"/>
    <lineage>
        <taxon>Bacteria</taxon>
        <taxon>Pseudomonadati</taxon>
        <taxon>Pseudomonadota</taxon>
        <taxon>Gammaproteobacteria</taxon>
        <taxon>Oceanospirillales</taxon>
        <taxon>Saccharospirillaceae</taxon>
        <taxon>Reinekea</taxon>
    </lineage>
</organism>
<name>A0A5C8Z985_9GAMM</name>